<accession>A0A7E6DX05</accession>
<dbReference type="InParanoid" id="A0A7E6DX05"/>
<feature type="region of interest" description="Disordered" evidence="7">
    <location>
        <begin position="270"/>
        <end position="497"/>
    </location>
</feature>
<dbReference type="InterPro" id="IPR000253">
    <property type="entry name" value="FHA_dom"/>
</dbReference>
<evidence type="ECO:0000256" key="4">
    <source>
        <dbReference type="ARBA" id="ARBA00022843"/>
    </source>
</evidence>
<feature type="compositionally biased region" description="Basic and acidic residues" evidence="7">
    <location>
        <begin position="1819"/>
        <end position="1843"/>
    </location>
</feature>
<feature type="region of interest" description="Disordered" evidence="7">
    <location>
        <begin position="963"/>
        <end position="1013"/>
    </location>
</feature>
<feature type="region of interest" description="Disordered" evidence="7">
    <location>
        <begin position="98"/>
        <end position="132"/>
    </location>
</feature>
<feature type="compositionally biased region" description="Basic and acidic residues" evidence="7">
    <location>
        <begin position="2235"/>
        <end position="2248"/>
    </location>
</feature>
<dbReference type="KEGG" id="pdic:114497024"/>
<feature type="compositionally biased region" description="Basic and acidic residues" evidence="7">
    <location>
        <begin position="1706"/>
        <end position="1723"/>
    </location>
</feature>
<dbReference type="PROSITE" id="PS50006">
    <property type="entry name" value="FHA_DOMAIN"/>
    <property type="match status" value="1"/>
</dbReference>
<keyword evidence="2" id="KW-1017">Isopeptide bond</keyword>
<feature type="compositionally biased region" description="Acidic residues" evidence="7">
    <location>
        <begin position="925"/>
        <end position="934"/>
    </location>
</feature>
<dbReference type="Pfam" id="PF00498">
    <property type="entry name" value="FHA"/>
    <property type="match status" value="1"/>
</dbReference>
<dbReference type="SMART" id="SM00240">
    <property type="entry name" value="FHA"/>
    <property type="match status" value="1"/>
</dbReference>
<dbReference type="FunCoup" id="A0A7E6DX05">
    <property type="interactions" value="425"/>
</dbReference>
<dbReference type="PANTHER" id="PTHR21603">
    <property type="entry name" value="ANTIGEN KI-67-LIKE PROTEIN"/>
    <property type="match status" value="1"/>
</dbReference>
<evidence type="ECO:0000256" key="2">
    <source>
        <dbReference type="ARBA" id="ARBA00022499"/>
    </source>
</evidence>
<feature type="compositionally biased region" description="Low complexity" evidence="7">
    <location>
        <begin position="174"/>
        <end position="203"/>
    </location>
</feature>
<dbReference type="Proteomes" id="UP000504628">
    <property type="component" value="Chromosome 5"/>
</dbReference>
<feature type="compositionally biased region" description="Basic residues" evidence="7">
    <location>
        <begin position="1483"/>
        <end position="1492"/>
    </location>
</feature>
<dbReference type="GO" id="GO:0005694">
    <property type="term" value="C:chromosome"/>
    <property type="evidence" value="ECO:0007669"/>
    <property type="project" value="TreeGrafter"/>
</dbReference>
<feature type="compositionally biased region" description="Polar residues" evidence="7">
    <location>
        <begin position="1101"/>
        <end position="1112"/>
    </location>
</feature>
<keyword evidence="5" id="KW-0539">Nucleus</keyword>
<feature type="compositionally biased region" description="Basic and acidic residues" evidence="7">
    <location>
        <begin position="205"/>
        <end position="215"/>
    </location>
</feature>
<sequence length="2474" mass="266290">MGPAGRLVTIRRSGADGAHFPLSLRSCLFGRGVECDIRIQLPVVSRQHCKIEVGEQAVLFNLSSANPTQVNGAPIDGPVRLKHGDVITVIDRSFRYEDDRHQSGSASASAEFPGQAPQPTPGETEAAVSNSVPSVGSLAQRVESPELVSCFLIHCQDGEAEGRGAARSQLTEEGASGEPPARSGGAGAARAVSRSSGGPAARSTPDGRRSEPLRDNRRHAAGSLAGGLGEGARGTLVSRNGGAEALPLPWALEKGGEKESPFRKLYESMKEKLDVKSEKENVLQSGRKSGSRGHCAADFESAGGSWGEMLRQGSPGCRRRSRRSSQTKAVPAPGQREEEKASEGPGPTLEATESPSVPPRETMEASTPVQSRRNSSPKRRSGGQSSVQGSEPANPEWSAAFTPKELFPGHGTPASGEGADGLRNTPEKASSRKRRSSLPAKVDIVAAEAETPKPAALTPLLVPVERKGPGGSLGPPQPRRATAGPPGLGSTGVGDWDESIYKVDGVPLKTRRVSFGGHLRPELFDENLPPNTPLKRGETPTKRRSLVPHAPAVLKKIIKGQPQESGKGDSSEIRLEVTTQDVSASSPAGRPTRSSSGANDGRRRSSKPPAWSGSQSPRQTEAPKRGGRRSSGGAPAQRAAAERGQQGLLQMIQSRRRSGASEANLIVAKSWADIVKLSAKQTQAKAVKRGPPRQPSKRQRRAKTPKKPAGRVYSEFSTGHANSPCTIVIGKAHVEKVTVPARPYRMLNNLVFDKKIDFNEDLSGLTEMFKTPAKEKPKKMSLCPTTFSSSEGLLGQQVQGPESEEKPPLRAPAKSATYARPHSLTQVTVSFSVHGSQYNTGRRIFLLSVLLLFIGENVSPNAQNVPEELLDKKSASPALRRQYMTVNKIMKTPPSETEPSKAASSVNRPRRSAGLRSTPVPGTECEQEDPELDTVESISGRGLGKSPGQAWLAEREMKESEGAFATWNGNLEPKENSEKKTVARRSRRSSELKGTPRADVIATKRPQEMESTEDLLGTHSLLQTPGHAEAPVGVEHGATGMCTRSPKPEPVGTPAKETGQIKTPSRSVRAEALSALGKPAPTPGGTEHTHTEPAGADESMKASQKFSEQQQDSADHVIGSRRRSRTPKRKPQPIEDLAGLKQLFQTPKHTVETATDEKTMKIPSKSPKPEPVSTPTSTKRRLRTPLGKVDGEGELSALGGPTPTPGRITRSPRAPAGDDEDITALTRTPEQKLDSAEQVTGSRRRSRTPKRKAEPTEDLTGFRELFQTPSHAFETVTEVKTVKIPSKSPKPEPFSTPTSTKRRLRTPVDTVDVEGQLSALREPTPTPGESTHFSGEPAGDDEDITALKETPEQKLDSAEQVTGSRRRSRTPKRKAEPTEDLAGLKELFQTPNHVVETLTNNKATKILSKSPKPEPVSTLTSTKRRLRTPLGKVEGELSALREPTPTPGESMRSAREPEGDADDIGALKGTPEQQRDSSGHVSGSRRRSRTPKRKVEPTEDLNGFKELFQTPNHVVGPVTEDITMKTPSKSPKPEPVGTPSSTKRRLRTPVGKVDTEEEFLALRGPTPTPGRLACSPRAPAGDDEDITALMGTPEQKLDSAKQVTGSRRRSRTPKRKAEPTEDLAGLKELFQTPNHVVETLTNNKATKILSKSPKPEPVSTPTSTKRRLRTPVGTVDVEGELSALREPTPTPEESTHSAGEPEGDADDIRVLKGTPEQKRDSAEHVTGSRRRSRTPTRVNQPTEDLAGLKELFQTPQHTVESMIEDKATDVPCKSAQAKPAVVPTGRTRRLRAPAGKAAVRGELSALQSPARASGRTTRSHRELEGGDKDMKLFKEPPEQKLRPAENVPASKRKPRTRKEKAQIAADPASLQELSRTPDHTEDPVAVADSAEMPSGSPQAEAVVMPARTRRQLRAPPRTVAVQEEPSALRRPTGTSGKTTRLHREQEGADKDMKLFKESPEQKLDPAEDVPASKRKPRTRKEKAQIPADPASLQELSRTPDRTEDPVAVADSAEMPSGSPQAEAVVMPARTRRQLRAPPRTVAVQEEPTALRRPTGTSGKTTQSHRKPVDGAEDTEVCQGPPRREPGPVGTAVGSGRQLRSRPGKAQPPHSPAGSRRLLRSPARDEELGTDAAGLTRTSTQAPDQSKPETTSRRTRRARDEKPSQEPVDSRDPEKAPSESSVALSPKRKREDGSCAGARRLRLRTRAQDPAEETPPPQKRLRTAPREQQCAPPEPSEPKRGRRVLREVIEPVDDLPSANGKTKNKGRKEDVASPDKGVSLRSGLPNKTRGAEQRPELPVAAEKGQRKRNEKKPGKSSQEVEIQNLEGGARSSAPGDKVHERRMSPRPGRRGAVPVPRGAEEKAQASSVETRGATQEEKGGAPRPGVIRLRSRKVAVPPAGDALESQPKQRATRSAKRPVEDANKSPEGGTPALTSPHRAAGPRKRGDGSAAGLGRFEGAGVAAAEALRWLTFFTG</sequence>
<evidence type="ECO:0000256" key="6">
    <source>
        <dbReference type="ARBA" id="ARBA00023306"/>
    </source>
</evidence>
<feature type="compositionally biased region" description="Polar residues" evidence="7">
    <location>
        <begin position="894"/>
        <end position="907"/>
    </location>
</feature>
<proteinExistence type="predicted"/>
<feature type="region of interest" description="Disordered" evidence="7">
    <location>
        <begin position="682"/>
        <end position="717"/>
    </location>
</feature>
<dbReference type="SUPFAM" id="SSF49879">
    <property type="entry name" value="SMAD/FHA domain"/>
    <property type="match status" value="1"/>
</dbReference>
<dbReference type="InterPro" id="IPR029334">
    <property type="entry name" value="PP1-bd"/>
</dbReference>
<feature type="region of interest" description="Disordered" evidence="7">
    <location>
        <begin position="163"/>
        <end position="215"/>
    </location>
</feature>
<feature type="region of interest" description="Disordered" evidence="7">
    <location>
        <begin position="795"/>
        <end position="817"/>
    </location>
</feature>
<dbReference type="GO" id="GO:0005634">
    <property type="term" value="C:nucleus"/>
    <property type="evidence" value="ECO:0007669"/>
    <property type="project" value="UniProtKB-SubCell"/>
</dbReference>
<feature type="region of interest" description="Disordered" evidence="7">
    <location>
        <begin position="1027"/>
        <end position="2453"/>
    </location>
</feature>
<comment type="subcellular location">
    <subcellularLocation>
        <location evidence="1">Nucleus</location>
    </subcellularLocation>
</comment>
<evidence type="ECO:0000256" key="5">
    <source>
        <dbReference type="ARBA" id="ARBA00023242"/>
    </source>
</evidence>
<feature type="compositionally biased region" description="Basic and acidic residues" evidence="7">
    <location>
        <begin position="1149"/>
        <end position="1160"/>
    </location>
</feature>
<feature type="compositionally biased region" description="Basic residues" evidence="7">
    <location>
        <begin position="1119"/>
        <end position="1131"/>
    </location>
</feature>
<dbReference type="GO" id="GO:0051983">
    <property type="term" value="P:regulation of chromosome segregation"/>
    <property type="evidence" value="ECO:0007669"/>
    <property type="project" value="TreeGrafter"/>
</dbReference>
<dbReference type="CTD" id="4288"/>
<evidence type="ECO:0000313" key="9">
    <source>
        <dbReference type="Proteomes" id="UP000504628"/>
    </source>
</evidence>
<keyword evidence="6" id="KW-0131">Cell cycle</keyword>
<feature type="compositionally biased region" description="Polar residues" evidence="7">
    <location>
        <begin position="577"/>
        <end position="598"/>
    </location>
</feature>
<dbReference type="CDD" id="cd22673">
    <property type="entry name" value="FHA_Ki67"/>
    <property type="match status" value="1"/>
</dbReference>
<feature type="compositionally biased region" description="Basic and acidic residues" evidence="7">
    <location>
        <begin position="2145"/>
        <end position="2176"/>
    </location>
</feature>
<dbReference type="SMART" id="SM01295">
    <property type="entry name" value="K167R"/>
    <property type="match status" value="9"/>
</dbReference>
<protein>
    <submittedName>
        <fullName evidence="10">Proliferation marker protein Ki-67</fullName>
    </submittedName>
</protein>
<dbReference type="GeneID" id="114497024"/>
<evidence type="ECO:0000313" key="10">
    <source>
        <dbReference type="RefSeq" id="XP_035883427.1"/>
    </source>
</evidence>
<dbReference type="PANTHER" id="PTHR21603:SF17">
    <property type="entry name" value="PROLIFERATION MARKER PROTEIN KI-67"/>
    <property type="match status" value="1"/>
</dbReference>
<feature type="compositionally biased region" description="Basic and acidic residues" evidence="7">
    <location>
        <begin position="972"/>
        <end position="981"/>
    </location>
</feature>
<dbReference type="Pfam" id="PF08065">
    <property type="entry name" value="KI67R"/>
    <property type="match status" value="9"/>
</dbReference>
<dbReference type="InterPro" id="IPR008984">
    <property type="entry name" value="SMAD_FHA_dom_sf"/>
</dbReference>
<feature type="compositionally biased region" description="Polar residues" evidence="7">
    <location>
        <begin position="1631"/>
        <end position="1645"/>
    </location>
</feature>
<keyword evidence="9" id="KW-1185">Reference proteome</keyword>
<feature type="compositionally biased region" description="Basic and acidic residues" evidence="7">
    <location>
        <begin position="1345"/>
        <end position="1357"/>
    </location>
</feature>
<feature type="compositionally biased region" description="Basic and acidic residues" evidence="7">
    <location>
        <begin position="566"/>
        <end position="575"/>
    </location>
</feature>
<feature type="domain" description="FHA" evidence="8">
    <location>
        <begin position="27"/>
        <end position="75"/>
    </location>
</feature>
<feature type="compositionally biased region" description="Polar residues" evidence="7">
    <location>
        <begin position="364"/>
        <end position="374"/>
    </location>
</feature>
<gene>
    <name evidence="10" type="primary">MKI67</name>
</gene>
<dbReference type="GO" id="GO:0007088">
    <property type="term" value="P:regulation of mitotic nuclear division"/>
    <property type="evidence" value="ECO:0007669"/>
    <property type="project" value="TreeGrafter"/>
</dbReference>
<feature type="compositionally biased region" description="Polar residues" evidence="7">
    <location>
        <begin position="1389"/>
        <end position="1403"/>
    </location>
</feature>
<feature type="compositionally biased region" description="Basic and acidic residues" evidence="7">
    <location>
        <begin position="1941"/>
        <end position="1965"/>
    </location>
</feature>
<keyword evidence="4" id="KW-0832">Ubl conjugation</keyword>
<name>A0A7E6DX05_9CHIR</name>
<dbReference type="Gene3D" id="2.60.200.20">
    <property type="match status" value="1"/>
</dbReference>
<organism evidence="9 10">
    <name type="scientific">Phyllostomus discolor</name>
    <name type="common">pale spear-nosed bat</name>
    <dbReference type="NCBI Taxonomy" id="89673"/>
    <lineage>
        <taxon>Eukaryota</taxon>
        <taxon>Metazoa</taxon>
        <taxon>Chordata</taxon>
        <taxon>Craniata</taxon>
        <taxon>Vertebrata</taxon>
        <taxon>Euteleostomi</taxon>
        <taxon>Mammalia</taxon>
        <taxon>Eutheria</taxon>
        <taxon>Laurasiatheria</taxon>
        <taxon>Chiroptera</taxon>
        <taxon>Yangochiroptera</taxon>
        <taxon>Phyllostomidae</taxon>
        <taxon>Phyllostominae</taxon>
        <taxon>Phyllostomus</taxon>
    </lineage>
</organism>
<dbReference type="InterPro" id="IPR012568">
    <property type="entry name" value="KI67R"/>
</dbReference>
<feature type="region of interest" description="Disordered" evidence="7">
    <location>
        <begin position="889"/>
        <end position="948"/>
    </location>
</feature>
<evidence type="ECO:0000256" key="3">
    <source>
        <dbReference type="ARBA" id="ARBA00022553"/>
    </source>
</evidence>
<feature type="compositionally biased region" description="Basic and acidic residues" evidence="7">
    <location>
        <begin position="270"/>
        <end position="281"/>
    </location>
</feature>
<dbReference type="OrthoDB" id="6288785at2759"/>
<evidence type="ECO:0000256" key="7">
    <source>
        <dbReference type="SAM" id="MobiDB-lite"/>
    </source>
</evidence>
<feature type="region of interest" description="Disordered" evidence="7">
    <location>
        <begin position="515"/>
        <end position="655"/>
    </location>
</feature>
<reference evidence="10" key="1">
    <citation type="submission" date="2025-08" db="UniProtKB">
        <authorList>
            <consortium name="RefSeq"/>
        </authorList>
    </citation>
    <scope>IDENTIFICATION</scope>
    <source>
        <tissue evidence="10">Muscle</tissue>
    </source>
</reference>
<dbReference type="Pfam" id="PF15276">
    <property type="entry name" value="PP1_bind"/>
    <property type="match status" value="1"/>
</dbReference>
<feature type="compositionally biased region" description="Low complexity" evidence="7">
    <location>
        <begin position="631"/>
        <end position="647"/>
    </location>
</feature>
<keyword evidence="3" id="KW-0597">Phosphoprotein</keyword>
<feature type="compositionally biased region" description="Basic residues" evidence="7">
    <location>
        <begin position="686"/>
        <end position="709"/>
    </location>
</feature>
<evidence type="ECO:0000259" key="8">
    <source>
        <dbReference type="PROSITE" id="PS50006"/>
    </source>
</evidence>
<evidence type="ECO:0000256" key="1">
    <source>
        <dbReference type="ARBA" id="ARBA00004123"/>
    </source>
</evidence>
<feature type="compositionally biased region" description="Polar residues" evidence="7">
    <location>
        <begin position="2363"/>
        <end position="2372"/>
    </location>
</feature>
<dbReference type="RefSeq" id="XP_035883427.1">
    <property type="nucleotide sequence ID" value="XM_036027534.1"/>
</dbReference>